<dbReference type="PANTHER" id="PTHR43751">
    <property type="entry name" value="SULFATASE"/>
    <property type="match status" value="1"/>
</dbReference>
<dbReference type="PANTHER" id="PTHR43751:SF3">
    <property type="entry name" value="SULFATASE N-TERMINAL DOMAIN-CONTAINING PROTEIN"/>
    <property type="match status" value="1"/>
</dbReference>
<keyword evidence="1" id="KW-1133">Transmembrane helix</keyword>
<feature type="transmembrane region" description="Helical" evidence="1">
    <location>
        <begin position="248"/>
        <end position="267"/>
    </location>
</feature>
<protein>
    <submittedName>
        <fullName evidence="3">Sulfatase domain-containing protein</fullName>
    </submittedName>
</protein>
<comment type="caution">
    <text evidence="3">The sequence shown here is derived from an EMBL/GenBank/DDBJ whole genome shotgun (WGS) entry which is preliminary data.</text>
</comment>
<dbReference type="EMBL" id="JAGSXJ010000016">
    <property type="protein sequence ID" value="KAH6684993.1"/>
    <property type="molecule type" value="Genomic_DNA"/>
</dbReference>
<accession>A0A9P9A9E8</accession>
<dbReference type="InterPro" id="IPR000917">
    <property type="entry name" value="Sulfatase_N"/>
</dbReference>
<feature type="domain" description="Sulfatase N-terminal" evidence="2">
    <location>
        <begin position="595"/>
        <end position="790"/>
    </location>
</feature>
<reference evidence="3" key="1">
    <citation type="journal article" date="2021" name="Nat. Commun.">
        <title>Genetic determinants of endophytism in the Arabidopsis root mycobiome.</title>
        <authorList>
            <person name="Mesny F."/>
            <person name="Miyauchi S."/>
            <person name="Thiergart T."/>
            <person name="Pickel B."/>
            <person name="Atanasova L."/>
            <person name="Karlsson M."/>
            <person name="Huettel B."/>
            <person name="Barry K.W."/>
            <person name="Haridas S."/>
            <person name="Chen C."/>
            <person name="Bauer D."/>
            <person name="Andreopoulos W."/>
            <person name="Pangilinan J."/>
            <person name="LaButti K."/>
            <person name="Riley R."/>
            <person name="Lipzen A."/>
            <person name="Clum A."/>
            <person name="Drula E."/>
            <person name="Henrissat B."/>
            <person name="Kohler A."/>
            <person name="Grigoriev I.V."/>
            <person name="Martin F.M."/>
            <person name="Hacquard S."/>
        </authorList>
    </citation>
    <scope>NUCLEOTIDE SEQUENCE</scope>
    <source>
        <strain evidence="3">MPI-SDFR-AT-0117</strain>
    </source>
</reference>
<feature type="transmembrane region" description="Helical" evidence="1">
    <location>
        <begin position="115"/>
        <end position="139"/>
    </location>
</feature>
<evidence type="ECO:0000313" key="4">
    <source>
        <dbReference type="Proteomes" id="UP000770015"/>
    </source>
</evidence>
<evidence type="ECO:0000256" key="1">
    <source>
        <dbReference type="SAM" id="Phobius"/>
    </source>
</evidence>
<dbReference type="Pfam" id="PF00884">
    <property type="entry name" value="Sulfatase"/>
    <property type="match status" value="1"/>
</dbReference>
<dbReference type="AlphaFoldDB" id="A0A9P9A9E8"/>
<evidence type="ECO:0000259" key="2">
    <source>
        <dbReference type="Pfam" id="PF00884"/>
    </source>
</evidence>
<proteinExistence type="predicted"/>
<organism evidence="3 4">
    <name type="scientific">Plectosphaerella plurivora</name>
    <dbReference type="NCBI Taxonomy" id="936078"/>
    <lineage>
        <taxon>Eukaryota</taxon>
        <taxon>Fungi</taxon>
        <taxon>Dikarya</taxon>
        <taxon>Ascomycota</taxon>
        <taxon>Pezizomycotina</taxon>
        <taxon>Sordariomycetes</taxon>
        <taxon>Hypocreomycetidae</taxon>
        <taxon>Glomerellales</taxon>
        <taxon>Plectosphaerellaceae</taxon>
        <taxon>Plectosphaerella</taxon>
    </lineage>
</organism>
<keyword evidence="1" id="KW-0472">Membrane</keyword>
<dbReference type="Gene3D" id="3.40.720.10">
    <property type="entry name" value="Alkaline Phosphatase, subunit A"/>
    <property type="match status" value="1"/>
</dbReference>
<feature type="transmembrane region" description="Helical" evidence="1">
    <location>
        <begin position="37"/>
        <end position="61"/>
    </location>
</feature>
<name>A0A9P9A9E8_9PEZI</name>
<dbReference type="SUPFAM" id="SSF53649">
    <property type="entry name" value="Alkaline phosphatase-like"/>
    <property type="match status" value="1"/>
</dbReference>
<keyword evidence="4" id="KW-1185">Reference proteome</keyword>
<keyword evidence="1" id="KW-0812">Transmembrane</keyword>
<dbReference type="OrthoDB" id="103349at2759"/>
<gene>
    <name evidence="3" type="ORF">F5X68DRAFT_136571</name>
</gene>
<sequence length="928" mass="105659">MPCFGSPIPFLFSSFTVAVLASKTVHLVAHFPTIPLIAFILYLPTFLFFDVLAILVLRLLLQTARGGFFLIGVLLGSLVSVTVVSGAASQLAFYIRTGGELQWRDAQAYANKDGLTVLMTGAIGVAIFNVAIYGMGFLLRNIIHNAVGNLLGSFADHILAGFRQLAKLRPILASAYRRHRANKNNSPRIEDDSENTASTEMLLAKDAPRSSDDLSDFDALLDDAMLEKSPASDRPSRRRCLSRIPRRLPAILGFFLVTLYLTVAHIVRPTRPYNYMSVTLPISMLDVFSNNDDFCTHQRLIADNPWPLPDLIKKKKWKKPGPNFKGWAPGPRSKLAEEYRSRVPDWLPDHLPRGFFRWDPQRFHKGFLGSYAQGPPEKLHCPGAPPEMDVPPYYNPITDPLKISNLDNDILEPLREPFANGQVKIKNVVLVLMESLRQEFWPLQQGSPEWENIMRPHADDTDEAKDNINRLLSEMGPHIEKLTGIPNNFRDREGKEYPKAETFWDDQTQPGFGGLNVMGASTASTMSTKSFGSNHCGSWPLPVESFDEADTDAYQPCIPQILSLFNRAKDLERDMEDFRNQEWLPALMEGEVEEYDRQEIFDRKLGFQHTVTRTQIEQSPRFNASDIMYHMVNYFGYPEPVLKPFITDLVRDASTKKKRLWMSHFTSTTHHAWDTPSDYPNVDYLDHKGSMNWHEDFNKYLNTVRYHDKWMGELMQLFDDLGMTNETLIVFVGDHGQAFKEDFHQVATYDNPHVTNLRVPITFRHPHMPRVQLEVNATTISILPTILDLLASTGSLNEHDTQIATDLAQDYEGQSLIRPYKKSDGKRRAWNFTVINSGAGMLAVSSADVPYKLSMPLEKVFEFKVSNLAEDPMERNLVAAWTHDELITNVQKAMGEEAKEWAAEAIAVGNWWVKERKRLWRWRAVPNF</sequence>
<evidence type="ECO:0000313" key="3">
    <source>
        <dbReference type="EMBL" id="KAH6684993.1"/>
    </source>
</evidence>
<feature type="transmembrane region" description="Helical" evidence="1">
    <location>
        <begin position="68"/>
        <end position="95"/>
    </location>
</feature>
<dbReference type="Proteomes" id="UP000770015">
    <property type="component" value="Unassembled WGS sequence"/>
</dbReference>
<dbReference type="InterPro" id="IPR052701">
    <property type="entry name" value="GAG_Ulvan_Degrading_Sulfatases"/>
</dbReference>
<dbReference type="InterPro" id="IPR017850">
    <property type="entry name" value="Alkaline_phosphatase_core_sf"/>
</dbReference>